<dbReference type="PROSITE" id="PS50082">
    <property type="entry name" value="WD_REPEATS_2"/>
    <property type="match status" value="2"/>
</dbReference>
<dbReference type="InterPro" id="IPR001810">
    <property type="entry name" value="F-box_dom"/>
</dbReference>
<keyword evidence="2" id="KW-0677">Repeat</keyword>
<dbReference type="PANTHER" id="PTHR22847">
    <property type="entry name" value="WD40 REPEAT PROTEIN"/>
    <property type="match status" value="1"/>
</dbReference>
<dbReference type="AlphaFoldDB" id="A0AAN0INM1"/>
<keyword evidence="6" id="KW-1185">Reference proteome</keyword>
<dbReference type="RefSeq" id="XP_011405782.2">
    <property type="nucleotide sequence ID" value="XM_011407480.2"/>
</dbReference>
<dbReference type="InterPro" id="IPR015943">
    <property type="entry name" value="WD40/YVTN_repeat-like_dom_sf"/>
</dbReference>
<dbReference type="GeneID" id="105313779"/>
<dbReference type="Pfam" id="PF00400">
    <property type="entry name" value="WD40"/>
    <property type="match status" value="3"/>
</dbReference>
<feature type="domain" description="F-box" evidence="4">
    <location>
        <begin position="18"/>
        <end position="65"/>
    </location>
</feature>
<feature type="repeat" description="WD" evidence="3">
    <location>
        <begin position="182"/>
        <end position="224"/>
    </location>
</feature>
<dbReference type="Pfam" id="PF12937">
    <property type="entry name" value="F-box-like"/>
    <property type="match status" value="1"/>
</dbReference>
<feature type="repeat" description="WD" evidence="3">
    <location>
        <begin position="279"/>
        <end position="318"/>
    </location>
</feature>
<dbReference type="InterPro" id="IPR001680">
    <property type="entry name" value="WD40_rpt"/>
</dbReference>
<evidence type="ECO:0000256" key="3">
    <source>
        <dbReference type="PROSITE-ProRule" id="PRU00221"/>
    </source>
</evidence>
<evidence type="ECO:0000256" key="1">
    <source>
        <dbReference type="ARBA" id="ARBA00022574"/>
    </source>
</evidence>
<protein>
    <recommendedName>
        <fullName evidence="4">F-box domain-containing protein</fullName>
    </recommendedName>
</protein>
<dbReference type="SUPFAM" id="SSF81383">
    <property type="entry name" value="F-box domain"/>
    <property type="match status" value="1"/>
</dbReference>
<accession>A0AAN0INM1</accession>
<dbReference type="PROSITE" id="PS00678">
    <property type="entry name" value="WD_REPEATS_1"/>
    <property type="match status" value="2"/>
</dbReference>
<reference evidence="6" key="1">
    <citation type="journal article" date="2010" name="Nature">
        <title>The Amphimedon queenslandica genome and the evolution of animal complexity.</title>
        <authorList>
            <person name="Srivastava M."/>
            <person name="Simakov O."/>
            <person name="Chapman J."/>
            <person name="Fahey B."/>
            <person name="Gauthier M.E."/>
            <person name="Mitros T."/>
            <person name="Richards G.S."/>
            <person name="Conaco C."/>
            <person name="Dacre M."/>
            <person name="Hellsten U."/>
            <person name="Larroux C."/>
            <person name="Putnam N.H."/>
            <person name="Stanke M."/>
            <person name="Adamska M."/>
            <person name="Darling A."/>
            <person name="Degnan S.M."/>
            <person name="Oakley T.H."/>
            <person name="Plachetzki D.C."/>
            <person name="Zhai Y."/>
            <person name="Adamski M."/>
            <person name="Calcino A."/>
            <person name="Cummins S.F."/>
            <person name="Goodstein D.M."/>
            <person name="Harris C."/>
            <person name="Jackson D.J."/>
            <person name="Leys S.P."/>
            <person name="Shu S."/>
            <person name="Woodcroft B.J."/>
            <person name="Vervoort M."/>
            <person name="Kosik K.S."/>
            <person name="Manning G."/>
            <person name="Degnan B.M."/>
            <person name="Rokhsar D.S."/>
        </authorList>
    </citation>
    <scope>NUCLEOTIDE SEQUENCE [LARGE SCALE GENOMIC DNA]</scope>
</reference>
<dbReference type="SMART" id="SM00320">
    <property type="entry name" value="WD40"/>
    <property type="match status" value="7"/>
</dbReference>
<dbReference type="PANTHER" id="PTHR22847:SF637">
    <property type="entry name" value="WD REPEAT DOMAIN 5B"/>
    <property type="match status" value="1"/>
</dbReference>
<evidence type="ECO:0000256" key="2">
    <source>
        <dbReference type="ARBA" id="ARBA00022737"/>
    </source>
</evidence>
<name>A0AAN0INM1_AMPQE</name>
<dbReference type="KEGG" id="aqu:105313779"/>
<dbReference type="CDD" id="cd09917">
    <property type="entry name" value="F-box_SF"/>
    <property type="match status" value="1"/>
</dbReference>
<evidence type="ECO:0000313" key="5">
    <source>
        <dbReference type="EnsemblMetazoa" id="XP_011405782.2"/>
    </source>
</evidence>
<dbReference type="PROSITE" id="PS50181">
    <property type="entry name" value="FBOX"/>
    <property type="match status" value="1"/>
</dbReference>
<evidence type="ECO:0000259" key="4">
    <source>
        <dbReference type="PROSITE" id="PS50181"/>
    </source>
</evidence>
<evidence type="ECO:0000313" key="6">
    <source>
        <dbReference type="Proteomes" id="UP000007879"/>
    </source>
</evidence>
<dbReference type="Gene3D" id="2.130.10.10">
    <property type="entry name" value="YVTN repeat-like/Quinoprotein amine dehydrogenase"/>
    <property type="match status" value="2"/>
</dbReference>
<dbReference type="PRINTS" id="PR00320">
    <property type="entry name" value="GPROTEINBRPT"/>
</dbReference>
<dbReference type="Gene3D" id="1.20.1280.50">
    <property type="match status" value="1"/>
</dbReference>
<keyword evidence="1 3" id="KW-0853">WD repeat</keyword>
<dbReference type="InterPro" id="IPR019775">
    <property type="entry name" value="WD40_repeat_CS"/>
</dbReference>
<reference evidence="5" key="2">
    <citation type="submission" date="2024-06" db="UniProtKB">
        <authorList>
            <consortium name="EnsemblMetazoa"/>
        </authorList>
    </citation>
    <scope>IDENTIFICATION</scope>
</reference>
<dbReference type="InterPro" id="IPR036322">
    <property type="entry name" value="WD40_repeat_dom_sf"/>
</dbReference>
<dbReference type="EnsemblMetazoa" id="XM_011407480.2">
    <property type="protein sequence ID" value="XP_011405782.2"/>
    <property type="gene ID" value="LOC105313779"/>
</dbReference>
<dbReference type="InterPro" id="IPR020472">
    <property type="entry name" value="WD40_PAC1"/>
</dbReference>
<organism evidence="5 6">
    <name type="scientific">Amphimedon queenslandica</name>
    <name type="common">Sponge</name>
    <dbReference type="NCBI Taxonomy" id="400682"/>
    <lineage>
        <taxon>Eukaryota</taxon>
        <taxon>Metazoa</taxon>
        <taxon>Porifera</taxon>
        <taxon>Demospongiae</taxon>
        <taxon>Heteroscleromorpha</taxon>
        <taxon>Haplosclerida</taxon>
        <taxon>Niphatidae</taxon>
        <taxon>Amphimedon</taxon>
    </lineage>
</organism>
<dbReference type="InterPro" id="IPR036047">
    <property type="entry name" value="F-box-like_dom_sf"/>
</dbReference>
<dbReference type="SUPFAM" id="SSF50978">
    <property type="entry name" value="WD40 repeat-like"/>
    <property type="match status" value="1"/>
</dbReference>
<dbReference type="GO" id="GO:1990234">
    <property type="term" value="C:transferase complex"/>
    <property type="evidence" value="ECO:0007669"/>
    <property type="project" value="UniProtKB-ARBA"/>
</dbReference>
<proteinExistence type="predicted"/>
<dbReference type="Proteomes" id="UP000007879">
    <property type="component" value="Unassembled WGS sequence"/>
</dbReference>
<sequence length="439" mass="49444">MKNYDCSAHNFLCHMESNLSLQFLPDETIIRTFSFLDSRDLLLGLSLTCKRFYEIINSIWYWRRRYKENYRGKAFLGSVIGVSRDEVEEMREMQRGGVYGDFLRRACQFDSKYMHLEILAASSGGLDCVHIVHPNISGTNTLVAAGSRDQRIYLWKKRDTQSLPSSSSRSMRQYLRSELYGTTGHKGWVWCLASCPDAPNVLCSGGWDHELCVWDLRIQELMLKISRKHKAAILGVAFPEPTLILTSSSDKKVRSFDIRAEQTDKSGGRTSYTHELGEIGTHAKAVLCLAANGQYVYSGSEDRTLMLWDMRKPNEVVATSKYGSSVTDICFNDGFLSIATGSVVHFINKDLTPISSYQTEHVNQLTSVYHNLGMLITGSKDRSAMIHTMTQPHSCLKTIEHLQDVTDVHFSSGSLAISSSDRTVSLWSPKKQQTLPSSS</sequence>